<dbReference type="PhylomeDB" id="B4IEU9"/>
<keyword evidence="1" id="KW-0812">Transmembrane</keyword>
<dbReference type="EMBL" id="CH480832">
    <property type="protein sequence ID" value="EDW46203.1"/>
    <property type="molecule type" value="Genomic_DNA"/>
</dbReference>
<keyword evidence="3" id="KW-1185">Reference proteome</keyword>
<dbReference type="OMA" id="CKTVRAK"/>
<evidence type="ECO:0000313" key="2">
    <source>
        <dbReference type="EMBL" id="EDW46203.1"/>
    </source>
</evidence>
<feature type="transmembrane region" description="Helical" evidence="1">
    <location>
        <begin position="65"/>
        <end position="84"/>
    </location>
</feature>
<dbReference type="AlphaFoldDB" id="B4IEU9"/>
<reference evidence="2 3" key="1">
    <citation type="journal article" date="2007" name="Nature">
        <title>Evolution of genes and genomes on the Drosophila phylogeny.</title>
        <authorList>
            <consortium name="Drosophila 12 Genomes Consortium"/>
            <person name="Clark A.G."/>
            <person name="Eisen M.B."/>
            <person name="Smith D.R."/>
            <person name="Bergman C.M."/>
            <person name="Oliver B."/>
            <person name="Markow T.A."/>
            <person name="Kaufman T.C."/>
            <person name="Kellis M."/>
            <person name="Gelbart W."/>
            <person name="Iyer V.N."/>
            <person name="Pollard D.A."/>
            <person name="Sackton T.B."/>
            <person name="Larracuente A.M."/>
            <person name="Singh N.D."/>
            <person name="Abad J.P."/>
            <person name="Abt D.N."/>
            <person name="Adryan B."/>
            <person name="Aguade M."/>
            <person name="Akashi H."/>
            <person name="Anderson W.W."/>
            <person name="Aquadro C.F."/>
            <person name="Ardell D.H."/>
            <person name="Arguello R."/>
            <person name="Artieri C.G."/>
            <person name="Barbash D.A."/>
            <person name="Barker D."/>
            <person name="Barsanti P."/>
            <person name="Batterham P."/>
            <person name="Batzoglou S."/>
            <person name="Begun D."/>
            <person name="Bhutkar A."/>
            <person name="Blanco E."/>
            <person name="Bosak S.A."/>
            <person name="Bradley R.K."/>
            <person name="Brand A.D."/>
            <person name="Brent M.R."/>
            <person name="Brooks A.N."/>
            <person name="Brown R.H."/>
            <person name="Butlin R.K."/>
            <person name="Caggese C."/>
            <person name="Calvi B.R."/>
            <person name="Bernardo de Carvalho A."/>
            <person name="Caspi A."/>
            <person name="Castrezana S."/>
            <person name="Celniker S.E."/>
            <person name="Chang J.L."/>
            <person name="Chapple C."/>
            <person name="Chatterji S."/>
            <person name="Chinwalla A."/>
            <person name="Civetta A."/>
            <person name="Clifton S.W."/>
            <person name="Comeron J.M."/>
            <person name="Costello J.C."/>
            <person name="Coyne J.A."/>
            <person name="Daub J."/>
            <person name="David R.G."/>
            <person name="Delcher A.L."/>
            <person name="Delehaunty K."/>
            <person name="Do C.B."/>
            <person name="Ebling H."/>
            <person name="Edwards K."/>
            <person name="Eickbush T."/>
            <person name="Evans J.D."/>
            <person name="Filipski A."/>
            <person name="Findeiss S."/>
            <person name="Freyhult E."/>
            <person name="Fulton L."/>
            <person name="Fulton R."/>
            <person name="Garcia A.C."/>
            <person name="Gardiner A."/>
            <person name="Garfield D.A."/>
            <person name="Garvin B.E."/>
            <person name="Gibson G."/>
            <person name="Gilbert D."/>
            <person name="Gnerre S."/>
            <person name="Godfrey J."/>
            <person name="Good R."/>
            <person name="Gotea V."/>
            <person name="Gravely B."/>
            <person name="Greenberg A.J."/>
            <person name="Griffiths-Jones S."/>
            <person name="Gross S."/>
            <person name="Guigo R."/>
            <person name="Gustafson E.A."/>
            <person name="Haerty W."/>
            <person name="Hahn M.W."/>
            <person name="Halligan D.L."/>
            <person name="Halpern A.L."/>
            <person name="Halter G.M."/>
            <person name="Han M.V."/>
            <person name="Heger A."/>
            <person name="Hillier L."/>
            <person name="Hinrichs A.S."/>
            <person name="Holmes I."/>
            <person name="Hoskins R.A."/>
            <person name="Hubisz M.J."/>
            <person name="Hultmark D."/>
            <person name="Huntley M.A."/>
            <person name="Jaffe D.B."/>
            <person name="Jagadeeshan S."/>
            <person name="Jeck W.R."/>
            <person name="Johnson J."/>
            <person name="Jones C.D."/>
            <person name="Jordan W.C."/>
            <person name="Karpen G.H."/>
            <person name="Kataoka E."/>
            <person name="Keightley P.D."/>
            <person name="Kheradpour P."/>
            <person name="Kirkness E.F."/>
            <person name="Koerich L.B."/>
            <person name="Kristiansen K."/>
            <person name="Kudrna D."/>
            <person name="Kulathinal R.J."/>
            <person name="Kumar S."/>
            <person name="Kwok R."/>
            <person name="Lander E."/>
            <person name="Langley C.H."/>
            <person name="Lapoint R."/>
            <person name="Lazzaro B.P."/>
            <person name="Lee S.J."/>
            <person name="Levesque L."/>
            <person name="Li R."/>
            <person name="Lin C.F."/>
            <person name="Lin M.F."/>
            <person name="Lindblad-Toh K."/>
            <person name="Llopart A."/>
            <person name="Long M."/>
            <person name="Low L."/>
            <person name="Lozovsky E."/>
            <person name="Lu J."/>
            <person name="Luo M."/>
            <person name="Machado C.A."/>
            <person name="Makalowski W."/>
            <person name="Marzo M."/>
            <person name="Matsuda M."/>
            <person name="Matzkin L."/>
            <person name="McAllister B."/>
            <person name="McBride C.S."/>
            <person name="McKernan B."/>
            <person name="McKernan K."/>
            <person name="Mendez-Lago M."/>
            <person name="Minx P."/>
            <person name="Mollenhauer M.U."/>
            <person name="Montooth K."/>
            <person name="Mount S.M."/>
            <person name="Mu X."/>
            <person name="Myers E."/>
            <person name="Negre B."/>
            <person name="Newfeld S."/>
            <person name="Nielsen R."/>
            <person name="Noor M.A."/>
            <person name="O'Grady P."/>
            <person name="Pachter L."/>
            <person name="Papaceit M."/>
            <person name="Parisi M.J."/>
            <person name="Parisi M."/>
            <person name="Parts L."/>
            <person name="Pedersen J.S."/>
            <person name="Pesole G."/>
            <person name="Phillippy A.M."/>
            <person name="Ponting C.P."/>
            <person name="Pop M."/>
            <person name="Porcelli D."/>
            <person name="Powell J.R."/>
            <person name="Prohaska S."/>
            <person name="Pruitt K."/>
            <person name="Puig M."/>
            <person name="Quesneville H."/>
            <person name="Ram K.R."/>
            <person name="Rand D."/>
            <person name="Rasmussen M.D."/>
            <person name="Reed L.K."/>
            <person name="Reenan R."/>
            <person name="Reily A."/>
            <person name="Remington K.A."/>
            <person name="Rieger T.T."/>
            <person name="Ritchie M.G."/>
            <person name="Robin C."/>
            <person name="Rogers Y.H."/>
            <person name="Rohde C."/>
            <person name="Rozas J."/>
            <person name="Rubenfield M.J."/>
            <person name="Ruiz A."/>
            <person name="Russo S."/>
            <person name="Salzberg S.L."/>
            <person name="Sanchez-Gracia A."/>
            <person name="Saranga D.J."/>
            <person name="Sato H."/>
            <person name="Schaeffer S.W."/>
            <person name="Schatz M.C."/>
            <person name="Schlenke T."/>
            <person name="Schwartz R."/>
            <person name="Segarra C."/>
            <person name="Singh R.S."/>
            <person name="Sirot L."/>
            <person name="Sirota M."/>
            <person name="Sisneros N.B."/>
            <person name="Smith C.D."/>
            <person name="Smith T.F."/>
            <person name="Spieth J."/>
            <person name="Stage D.E."/>
            <person name="Stark A."/>
            <person name="Stephan W."/>
            <person name="Strausberg R.L."/>
            <person name="Strempel S."/>
            <person name="Sturgill D."/>
            <person name="Sutton G."/>
            <person name="Sutton G.G."/>
            <person name="Tao W."/>
            <person name="Teichmann S."/>
            <person name="Tobari Y.N."/>
            <person name="Tomimura Y."/>
            <person name="Tsolas J.M."/>
            <person name="Valente V.L."/>
            <person name="Venter E."/>
            <person name="Venter J.C."/>
            <person name="Vicario S."/>
            <person name="Vieira F.G."/>
            <person name="Vilella A.J."/>
            <person name="Villasante A."/>
            <person name="Walenz B."/>
            <person name="Wang J."/>
            <person name="Wasserman M."/>
            <person name="Watts T."/>
            <person name="Wilson D."/>
            <person name="Wilson R.K."/>
            <person name="Wing R.A."/>
            <person name="Wolfner M.F."/>
            <person name="Wong A."/>
            <person name="Wong G.K."/>
            <person name="Wu C.I."/>
            <person name="Wu G."/>
            <person name="Yamamoto D."/>
            <person name="Yang H.P."/>
            <person name="Yang S.P."/>
            <person name="Yorke J.A."/>
            <person name="Yoshida K."/>
            <person name="Zdobnov E."/>
            <person name="Zhang P."/>
            <person name="Zhang Y."/>
            <person name="Zimin A.V."/>
            <person name="Baldwin J."/>
            <person name="Abdouelleil A."/>
            <person name="Abdulkadir J."/>
            <person name="Abebe A."/>
            <person name="Abera B."/>
            <person name="Abreu J."/>
            <person name="Acer S.C."/>
            <person name="Aftuck L."/>
            <person name="Alexander A."/>
            <person name="An P."/>
            <person name="Anderson E."/>
            <person name="Anderson S."/>
            <person name="Arachi H."/>
            <person name="Azer M."/>
            <person name="Bachantsang P."/>
            <person name="Barry A."/>
            <person name="Bayul T."/>
            <person name="Berlin A."/>
            <person name="Bessette D."/>
            <person name="Bloom T."/>
            <person name="Blye J."/>
            <person name="Boguslavskiy L."/>
            <person name="Bonnet C."/>
            <person name="Boukhgalter B."/>
            <person name="Bourzgui I."/>
            <person name="Brown A."/>
            <person name="Cahill P."/>
            <person name="Channer S."/>
            <person name="Cheshatsang Y."/>
            <person name="Chuda L."/>
            <person name="Citroen M."/>
            <person name="Collymore A."/>
            <person name="Cooke P."/>
            <person name="Costello M."/>
            <person name="D'Aco K."/>
            <person name="Daza R."/>
            <person name="De Haan G."/>
            <person name="DeGray S."/>
            <person name="DeMaso C."/>
            <person name="Dhargay N."/>
            <person name="Dooley K."/>
            <person name="Dooley E."/>
            <person name="Doricent M."/>
            <person name="Dorje P."/>
            <person name="Dorjee K."/>
            <person name="Dupes A."/>
            <person name="Elong R."/>
            <person name="Falk J."/>
            <person name="Farina A."/>
            <person name="Faro S."/>
            <person name="Ferguson D."/>
            <person name="Fisher S."/>
            <person name="Foley C.D."/>
            <person name="Franke A."/>
            <person name="Friedrich D."/>
            <person name="Gadbois L."/>
            <person name="Gearin G."/>
            <person name="Gearin C.R."/>
            <person name="Giannoukos G."/>
            <person name="Goode T."/>
            <person name="Graham J."/>
            <person name="Grandbois E."/>
            <person name="Grewal S."/>
            <person name="Gyaltsen K."/>
            <person name="Hafez N."/>
            <person name="Hagos B."/>
            <person name="Hall J."/>
            <person name="Henson C."/>
            <person name="Hollinger A."/>
            <person name="Honan T."/>
            <person name="Huard M.D."/>
            <person name="Hughes L."/>
            <person name="Hurhula B."/>
            <person name="Husby M.E."/>
            <person name="Kamat A."/>
            <person name="Kanga B."/>
            <person name="Kashin S."/>
            <person name="Khazanovich D."/>
            <person name="Kisner P."/>
            <person name="Lance K."/>
            <person name="Lara M."/>
            <person name="Lee W."/>
            <person name="Lennon N."/>
            <person name="Letendre F."/>
            <person name="LeVine R."/>
            <person name="Lipovsky A."/>
            <person name="Liu X."/>
            <person name="Liu J."/>
            <person name="Liu S."/>
            <person name="Lokyitsang T."/>
            <person name="Lokyitsang Y."/>
            <person name="Lubonja R."/>
            <person name="Lui A."/>
            <person name="MacDonald P."/>
            <person name="Magnisalis V."/>
            <person name="Maru K."/>
            <person name="Matthews C."/>
            <person name="McCusker W."/>
            <person name="McDonough S."/>
            <person name="Mehta T."/>
            <person name="Meldrim J."/>
            <person name="Meneus L."/>
            <person name="Mihai O."/>
            <person name="Mihalev A."/>
            <person name="Mihova T."/>
            <person name="Mittelman R."/>
            <person name="Mlenga V."/>
            <person name="Montmayeur A."/>
            <person name="Mulrain L."/>
            <person name="Navidi A."/>
            <person name="Naylor J."/>
            <person name="Negash T."/>
            <person name="Nguyen T."/>
            <person name="Nguyen N."/>
            <person name="Nicol R."/>
            <person name="Norbu C."/>
            <person name="Norbu N."/>
            <person name="Novod N."/>
            <person name="O'Neill B."/>
            <person name="Osman S."/>
            <person name="Markiewicz E."/>
            <person name="Oyono O.L."/>
            <person name="Patti C."/>
            <person name="Phunkhang P."/>
            <person name="Pierre F."/>
            <person name="Priest M."/>
            <person name="Raghuraman S."/>
            <person name="Rege F."/>
            <person name="Reyes R."/>
            <person name="Rise C."/>
            <person name="Rogov P."/>
            <person name="Ross K."/>
            <person name="Ryan E."/>
            <person name="Settipalli S."/>
            <person name="Shea T."/>
            <person name="Sherpa N."/>
            <person name="Shi L."/>
            <person name="Shih D."/>
            <person name="Sparrow T."/>
            <person name="Spaulding J."/>
            <person name="Stalker J."/>
            <person name="Stange-Thomann N."/>
            <person name="Stavropoulos S."/>
            <person name="Stone C."/>
            <person name="Strader C."/>
            <person name="Tesfaye S."/>
            <person name="Thomson T."/>
            <person name="Thoulutsang Y."/>
            <person name="Thoulutsang D."/>
            <person name="Topham K."/>
            <person name="Topping I."/>
            <person name="Tsamla T."/>
            <person name="Vassiliev H."/>
            <person name="Vo A."/>
            <person name="Wangchuk T."/>
            <person name="Wangdi T."/>
            <person name="Weiand M."/>
            <person name="Wilkinson J."/>
            <person name="Wilson A."/>
            <person name="Yadav S."/>
            <person name="Young G."/>
            <person name="Yu Q."/>
            <person name="Zembek L."/>
            <person name="Zhong D."/>
            <person name="Zimmer A."/>
            <person name="Zwirko Z."/>
            <person name="Jaffe D.B."/>
            <person name="Alvarez P."/>
            <person name="Brockman W."/>
            <person name="Butler J."/>
            <person name="Chin C."/>
            <person name="Gnerre S."/>
            <person name="Grabherr M."/>
            <person name="Kleber M."/>
            <person name="Mauceli E."/>
            <person name="MacCallum I."/>
        </authorList>
    </citation>
    <scope>NUCLEOTIDE SEQUENCE [LARGE SCALE GENOMIC DNA]</scope>
    <source>
        <strain evidence="3">Rob3c / Tucson 14021-0248.25</strain>
    </source>
</reference>
<organism evidence="3">
    <name type="scientific">Drosophila sechellia</name>
    <name type="common">Fruit fly</name>
    <dbReference type="NCBI Taxonomy" id="7238"/>
    <lineage>
        <taxon>Eukaryota</taxon>
        <taxon>Metazoa</taxon>
        <taxon>Ecdysozoa</taxon>
        <taxon>Arthropoda</taxon>
        <taxon>Hexapoda</taxon>
        <taxon>Insecta</taxon>
        <taxon>Pterygota</taxon>
        <taxon>Neoptera</taxon>
        <taxon>Endopterygota</taxon>
        <taxon>Diptera</taxon>
        <taxon>Brachycera</taxon>
        <taxon>Muscomorpha</taxon>
        <taxon>Ephydroidea</taxon>
        <taxon>Drosophilidae</taxon>
        <taxon>Drosophila</taxon>
        <taxon>Sophophora</taxon>
    </lineage>
</organism>
<sequence>MVTCNALMLNEKNQNAVAPINRPFARKRRTEIRRLQSNKRLNKKVCERHLDIAHCTQKKAPWRNWGYLILVLAAGIGMFLQFTGRLSTVNGFLESYNNQFHSIVHNQDNYCNPSRRLGDMVLHARRQVLNQDHALNQLELALDNTTKEAIALVGTSGVGKSHTARILRETFPWPENVKTLSWTDRSSLGRVKSMLSGLTFCGQKMILIDNMTPKDALFVPIINEMISEGEKRANHTEHQQQKRLTVVFIFNVNGMQSREEVEMDMEILRNMPHTQLVTFATLEPTHLVDCIRREASIAMVHLEAEHVEEIIKSIDASASGCKSIWAKVLLYGKPIIADSQETDQVHPTDWLFLMFNFSRFLKF</sequence>
<evidence type="ECO:0000256" key="1">
    <source>
        <dbReference type="SAM" id="Phobius"/>
    </source>
</evidence>
<dbReference type="Gene3D" id="3.40.50.300">
    <property type="entry name" value="P-loop containing nucleotide triphosphate hydrolases"/>
    <property type="match status" value="1"/>
</dbReference>
<proteinExistence type="predicted"/>
<gene>
    <name evidence="2" type="primary">Dsec\GM13475</name>
    <name evidence="2" type="ORF">Dsec_GM13475</name>
</gene>
<name>B4IEU9_DROSE</name>
<dbReference type="HOGENOM" id="CLU_067926_0_0_1"/>
<dbReference type="STRING" id="7238.B4IEU9"/>
<keyword evidence="1" id="KW-0472">Membrane</keyword>
<accession>B4IEU9</accession>
<dbReference type="SUPFAM" id="SSF52540">
    <property type="entry name" value="P-loop containing nucleoside triphosphate hydrolases"/>
    <property type="match status" value="1"/>
</dbReference>
<dbReference type="Proteomes" id="UP000001292">
    <property type="component" value="Unassembled WGS sequence"/>
</dbReference>
<protein>
    <submittedName>
        <fullName evidence="2">GM13475</fullName>
    </submittedName>
</protein>
<evidence type="ECO:0000313" key="3">
    <source>
        <dbReference type="Proteomes" id="UP000001292"/>
    </source>
</evidence>
<keyword evidence="1" id="KW-1133">Transmembrane helix</keyword>
<dbReference type="KEGG" id="dse:6618009"/>
<dbReference type="OrthoDB" id="8191652at2759"/>
<dbReference type="InterPro" id="IPR027417">
    <property type="entry name" value="P-loop_NTPase"/>
</dbReference>